<evidence type="ECO:0000313" key="4">
    <source>
        <dbReference type="EMBL" id="PNQ72501.1"/>
    </source>
</evidence>
<evidence type="ECO:0000259" key="3">
    <source>
        <dbReference type="Pfam" id="PF10099"/>
    </source>
</evidence>
<evidence type="ECO:0000256" key="2">
    <source>
        <dbReference type="SAM" id="Phobius"/>
    </source>
</evidence>
<protein>
    <submittedName>
        <fullName evidence="4">Anti-sigma factor</fullName>
    </submittedName>
</protein>
<evidence type="ECO:0000313" key="5">
    <source>
        <dbReference type="Proteomes" id="UP000236641"/>
    </source>
</evidence>
<dbReference type="OrthoDB" id="1420916at2"/>
<dbReference type="GO" id="GO:0005886">
    <property type="term" value="C:plasma membrane"/>
    <property type="evidence" value="ECO:0007669"/>
    <property type="project" value="InterPro"/>
</dbReference>
<keyword evidence="2" id="KW-0812">Transmembrane</keyword>
<dbReference type="GO" id="GO:0006417">
    <property type="term" value="P:regulation of translation"/>
    <property type="evidence" value="ECO:0007669"/>
    <property type="project" value="TreeGrafter"/>
</dbReference>
<gene>
    <name evidence="4" type="ORF">C1T31_11995</name>
</gene>
<keyword evidence="5" id="KW-1185">Reference proteome</keyword>
<dbReference type="AlphaFoldDB" id="A0A2K1DWU5"/>
<feature type="coiled-coil region" evidence="1">
    <location>
        <begin position="115"/>
        <end position="156"/>
    </location>
</feature>
<reference evidence="4 5" key="1">
    <citation type="submission" date="2018-01" db="EMBL/GenBank/DDBJ databases">
        <title>The draft genome of Hanstruepera neustonica JCM19743.</title>
        <authorList>
            <person name="He R.-H."/>
            <person name="Du Z.-J."/>
        </authorList>
    </citation>
    <scope>NUCLEOTIDE SEQUENCE [LARGE SCALE GENOMIC DNA]</scope>
    <source>
        <strain evidence="4 5">JCM19743</strain>
    </source>
</reference>
<feature type="domain" description="Anti-sigma K factor RskA C-terminal" evidence="3">
    <location>
        <begin position="99"/>
        <end position="262"/>
    </location>
</feature>
<accession>A0A2K1DWU5</accession>
<comment type="caution">
    <text evidence="4">The sequence shown here is derived from an EMBL/GenBank/DDBJ whole genome shotgun (WGS) entry which is preliminary data.</text>
</comment>
<keyword evidence="2" id="KW-0472">Membrane</keyword>
<name>A0A2K1DWU5_9FLAO</name>
<organism evidence="4 5">
    <name type="scientific">Hanstruepera neustonica</name>
    <dbReference type="NCBI Taxonomy" id="1445657"/>
    <lineage>
        <taxon>Bacteria</taxon>
        <taxon>Pseudomonadati</taxon>
        <taxon>Bacteroidota</taxon>
        <taxon>Flavobacteriia</taxon>
        <taxon>Flavobacteriales</taxon>
        <taxon>Flavobacteriaceae</taxon>
        <taxon>Hanstruepera</taxon>
    </lineage>
</organism>
<proteinExistence type="predicted"/>
<keyword evidence="1" id="KW-0175">Coiled coil</keyword>
<dbReference type="InterPro" id="IPR018764">
    <property type="entry name" value="RskA_C"/>
</dbReference>
<dbReference type="PANTHER" id="PTHR37461">
    <property type="entry name" value="ANTI-SIGMA-K FACTOR RSKA"/>
    <property type="match status" value="1"/>
</dbReference>
<dbReference type="InterPro" id="IPR051474">
    <property type="entry name" value="Anti-sigma-K/W_factor"/>
</dbReference>
<dbReference type="Proteomes" id="UP000236641">
    <property type="component" value="Unassembled WGS sequence"/>
</dbReference>
<evidence type="ECO:0000256" key="1">
    <source>
        <dbReference type="SAM" id="Coils"/>
    </source>
</evidence>
<keyword evidence="2" id="KW-1133">Transmembrane helix</keyword>
<dbReference type="RefSeq" id="WP_103052745.1">
    <property type="nucleotide sequence ID" value="NZ_POWF01000008.1"/>
</dbReference>
<dbReference type="Pfam" id="PF10099">
    <property type="entry name" value="RskA_C"/>
    <property type="match status" value="1"/>
</dbReference>
<sequence>MTNQEYIESGILELYVAGSLSEAENEAVYNRLLENPDLLTEVLKIEASVISLTAAVSPRDSKYLFPAVKQALGLDDTDPKVIPLDRKPRNRWYTYTGWAASVLLAGGLIWLFNQKSALESEIQTVETELNQQLIENQLLEDQISKAQVSLEEAQKLLSVIRDKDMVTVPLAGQAVYPEAYAMVYWDKETNNIYLDAQGLPEPPRGKVYQVWSLTLNPLTPTNLGTIDSFTTDANKIFTISNANASEAFGITLEPAGGSASPTLEQLYALGAVQSAP</sequence>
<dbReference type="GO" id="GO:0016989">
    <property type="term" value="F:sigma factor antagonist activity"/>
    <property type="evidence" value="ECO:0007669"/>
    <property type="project" value="TreeGrafter"/>
</dbReference>
<dbReference type="EMBL" id="POWF01000008">
    <property type="protein sequence ID" value="PNQ72501.1"/>
    <property type="molecule type" value="Genomic_DNA"/>
</dbReference>
<dbReference type="PANTHER" id="PTHR37461:SF1">
    <property type="entry name" value="ANTI-SIGMA-K FACTOR RSKA"/>
    <property type="match status" value="1"/>
</dbReference>
<feature type="transmembrane region" description="Helical" evidence="2">
    <location>
        <begin position="92"/>
        <end position="112"/>
    </location>
</feature>